<name>A0A4Y7PER1_9AGAM</name>
<dbReference type="VEuPathDB" id="FungiDB:BD410DRAFT_810484"/>
<sequence length="258" mass="29137">MDNNAIFLPLPQFIEQVRARSGEPETPTLIAERIYYEVSIAYVVILLLLTRFVRLSDRVKDHLCTPYVTAMIMHVMQGKTDKLMQLLLHLPELKKLAMEAEIHLRGQDAIAMEIDQPGPGLGWGESTNALNMDDPVLSDDVVANVSDSTAALKEIVKMHQTNVVVDKRDGGADIRGRKARGKVTKGRLEFRLLSDSKQCTFWRFTGRGASQKMGRKFRETNARQWDDVGLGLNIFCSHALASRLARRGWMCCHIKFNL</sequence>
<keyword evidence="2" id="KW-1185">Reference proteome</keyword>
<accession>A0A4Y7PER1</accession>
<reference evidence="1 2" key="1">
    <citation type="submission" date="2018-06" db="EMBL/GenBank/DDBJ databases">
        <title>A transcriptomic atlas of mushroom development highlights an independent origin of complex multicellularity.</title>
        <authorList>
            <consortium name="DOE Joint Genome Institute"/>
            <person name="Krizsan K."/>
            <person name="Almasi E."/>
            <person name="Merenyi Z."/>
            <person name="Sahu N."/>
            <person name="Viragh M."/>
            <person name="Koszo T."/>
            <person name="Mondo S."/>
            <person name="Kiss B."/>
            <person name="Balint B."/>
            <person name="Kues U."/>
            <person name="Barry K."/>
            <person name="Hegedus J.C."/>
            <person name="Henrissat B."/>
            <person name="Johnson J."/>
            <person name="Lipzen A."/>
            <person name="Ohm R."/>
            <person name="Nagy I."/>
            <person name="Pangilinan J."/>
            <person name="Yan J."/>
            <person name="Xiong Y."/>
            <person name="Grigoriev I.V."/>
            <person name="Hibbett D.S."/>
            <person name="Nagy L.G."/>
        </authorList>
    </citation>
    <scope>NUCLEOTIDE SEQUENCE [LARGE SCALE GENOMIC DNA]</scope>
    <source>
        <strain evidence="1 2">SZMC22713</strain>
    </source>
</reference>
<protein>
    <submittedName>
        <fullName evidence="1">Uncharacterized protein</fullName>
    </submittedName>
</protein>
<dbReference type="EMBL" id="ML170581">
    <property type="protein sequence ID" value="TDL13501.1"/>
    <property type="molecule type" value="Genomic_DNA"/>
</dbReference>
<dbReference type="Proteomes" id="UP000294933">
    <property type="component" value="Unassembled WGS sequence"/>
</dbReference>
<evidence type="ECO:0000313" key="1">
    <source>
        <dbReference type="EMBL" id="TDL13501.1"/>
    </source>
</evidence>
<organism evidence="1 2">
    <name type="scientific">Rickenella mellea</name>
    <dbReference type="NCBI Taxonomy" id="50990"/>
    <lineage>
        <taxon>Eukaryota</taxon>
        <taxon>Fungi</taxon>
        <taxon>Dikarya</taxon>
        <taxon>Basidiomycota</taxon>
        <taxon>Agaricomycotina</taxon>
        <taxon>Agaricomycetes</taxon>
        <taxon>Hymenochaetales</taxon>
        <taxon>Rickenellaceae</taxon>
        <taxon>Rickenella</taxon>
    </lineage>
</organism>
<proteinExistence type="predicted"/>
<dbReference type="AlphaFoldDB" id="A0A4Y7PER1"/>
<gene>
    <name evidence="1" type="ORF">BD410DRAFT_810484</name>
</gene>
<evidence type="ECO:0000313" key="2">
    <source>
        <dbReference type="Proteomes" id="UP000294933"/>
    </source>
</evidence>